<keyword evidence="6 11" id="KW-0418">Kinase</keyword>
<dbReference type="PRINTS" id="PR00344">
    <property type="entry name" value="BCTRLSENSOR"/>
</dbReference>
<keyword evidence="12" id="KW-1185">Reference proteome</keyword>
<dbReference type="SUPFAM" id="SSF47384">
    <property type="entry name" value="Homodimeric domain of signal transducing histidine kinase"/>
    <property type="match status" value="1"/>
</dbReference>
<dbReference type="Pfam" id="PF00512">
    <property type="entry name" value="HisKA"/>
    <property type="match status" value="1"/>
</dbReference>
<dbReference type="Gene3D" id="3.30.565.10">
    <property type="entry name" value="Histidine kinase-like ATPase, C-terminal domain"/>
    <property type="match status" value="1"/>
</dbReference>
<dbReference type="Gene3D" id="3.30.450.20">
    <property type="entry name" value="PAS domain"/>
    <property type="match status" value="1"/>
</dbReference>
<evidence type="ECO:0000259" key="10">
    <source>
        <dbReference type="PROSITE" id="PS50109"/>
    </source>
</evidence>
<accession>A0A841KU21</accession>
<sequence>MKVHVSRRKLESYAYILVQENRITHVDNRFLKLSGYGKDDIMGQDISQVCSELLRLTYDIRLLKRGQETACFLFTKDLYPRKVTVMLRQENDVKIIGFKEDINWSIEDKFPFIDRLCDHNTLGTGIFAITPNIVLLKANETFLSFFDEPFNKRENAIGRQIQEFVTGWKGSGAEKIWEKILEKGEYFHINEYEYDRLERGTTYWKTILMPIHGKNGVQYVAEVTEEITQVVLDRKRIEEQNVMISQQKEQLEMALQMKDEFFSMISHEFKTPLNVIYSAVQAMELICGDELSDKGKGFINKIRQNTFRQLRLVNNILDITRMNARQFSMHIKNLDIVFLTKAIAESVELYAKQKDIQINFTSEVEQAVIGIDDEKYERILLNLMSNAIKFTPRNGRINVNLADNEDTIRIEIEDTGIGIPKEKQKEIFERFGQVDSSLSRQAEGTGIGLSLVKRFVEAMGGNISLTSEVGTGSTFTILLPKNQAEEVDTFNSPLGLTNDRLINTIRIEFSDIYLT</sequence>
<keyword evidence="7" id="KW-0067">ATP-binding</keyword>
<dbReference type="InterPro" id="IPR000014">
    <property type="entry name" value="PAS"/>
</dbReference>
<keyword evidence="9" id="KW-0175">Coiled coil</keyword>
<dbReference type="PROSITE" id="PS50109">
    <property type="entry name" value="HIS_KIN"/>
    <property type="match status" value="1"/>
</dbReference>
<evidence type="ECO:0000256" key="8">
    <source>
        <dbReference type="ARBA" id="ARBA00023012"/>
    </source>
</evidence>
<dbReference type="EMBL" id="JACHEN010000002">
    <property type="protein sequence ID" value="MBB6214432.1"/>
    <property type="molecule type" value="Genomic_DNA"/>
</dbReference>
<dbReference type="InterPro" id="IPR036890">
    <property type="entry name" value="HATPase_C_sf"/>
</dbReference>
<keyword evidence="8" id="KW-0902">Two-component regulatory system</keyword>
<evidence type="ECO:0000256" key="7">
    <source>
        <dbReference type="ARBA" id="ARBA00022840"/>
    </source>
</evidence>
<organism evidence="11 12">
    <name type="scientific">Anaerosolibacter carboniphilus</name>
    <dbReference type="NCBI Taxonomy" id="1417629"/>
    <lineage>
        <taxon>Bacteria</taxon>
        <taxon>Bacillati</taxon>
        <taxon>Bacillota</taxon>
        <taxon>Clostridia</taxon>
        <taxon>Peptostreptococcales</taxon>
        <taxon>Thermotaleaceae</taxon>
        <taxon>Anaerosolibacter</taxon>
    </lineage>
</organism>
<evidence type="ECO:0000256" key="1">
    <source>
        <dbReference type="ARBA" id="ARBA00000085"/>
    </source>
</evidence>
<dbReference type="InterPro" id="IPR003594">
    <property type="entry name" value="HATPase_dom"/>
</dbReference>
<dbReference type="InterPro" id="IPR004358">
    <property type="entry name" value="Sig_transdc_His_kin-like_C"/>
</dbReference>
<comment type="catalytic activity">
    <reaction evidence="1">
        <text>ATP + protein L-histidine = ADP + protein N-phospho-L-histidine.</text>
        <dbReference type="EC" id="2.7.13.3"/>
    </reaction>
</comment>
<dbReference type="CDD" id="cd00082">
    <property type="entry name" value="HisKA"/>
    <property type="match status" value="1"/>
</dbReference>
<evidence type="ECO:0000256" key="4">
    <source>
        <dbReference type="ARBA" id="ARBA00022679"/>
    </source>
</evidence>
<dbReference type="PANTHER" id="PTHR43711">
    <property type="entry name" value="TWO-COMPONENT HISTIDINE KINASE"/>
    <property type="match status" value="1"/>
</dbReference>
<dbReference type="Pfam" id="PF02518">
    <property type="entry name" value="HATPase_c"/>
    <property type="match status" value="1"/>
</dbReference>
<dbReference type="RefSeq" id="WP_184307865.1">
    <property type="nucleotide sequence ID" value="NZ_JACHEN010000002.1"/>
</dbReference>
<dbReference type="InterPro" id="IPR050736">
    <property type="entry name" value="Sensor_HK_Regulatory"/>
</dbReference>
<dbReference type="InterPro" id="IPR005467">
    <property type="entry name" value="His_kinase_dom"/>
</dbReference>
<dbReference type="InterPro" id="IPR035965">
    <property type="entry name" value="PAS-like_dom_sf"/>
</dbReference>
<proteinExistence type="predicted"/>
<dbReference type="SMART" id="SM00387">
    <property type="entry name" value="HATPase_c"/>
    <property type="match status" value="1"/>
</dbReference>
<dbReference type="Gene3D" id="1.10.287.130">
    <property type="match status" value="1"/>
</dbReference>
<reference evidence="11 12" key="1">
    <citation type="submission" date="2020-08" db="EMBL/GenBank/DDBJ databases">
        <title>Genomic Encyclopedia of Type Strains, Phase IV (KMG-IV): sequencing the most valuable type-strain genomes for metagenomic binning, comparative biology and taxonomic classification.</title>
        <authorList>
            <person name="Goeker M."/>
        </authorList>
    </citation>
    <scope>NUCLEOTIDE SEQUENCE [LARGE SCALE GENOMIC DNA]</scope>
    <source>
        <strain evidence="11 12">DSM 103526</strain>
    </source>
</reference>
<evidence type="ECO:0000256" key="9">
    <source>
        <dbReference type="SAM" id="Coils"/>
    </source>
</evidence>
<dbReference type="Proteomes" id="UP000579281">
    <property type="component" value="Unassembled WGS sequence"/>
</dbReference>
<feature type="domain" description="Histidine kinase" evidence="10">
    <location>
        <begin position="264"/>
        <end position="483"/>
    </location>
</feature>
<evidence type="ECO:0000313" key="11">
    <source>
        <dbReference type="EMBL" id="MBB6214432.1"/>
    </source>
</evidence>
<dbReference type="GO" id="GO:0005524">
    <property type="term" value="F:ATP binding"/>
    <property type="evidence" value="ECO:0007669"/>
    <property type="project" value="UniProtKB-KW"/>
</dbReference>
<dbReference type="SMART" id="SM00388">
    <property type="entry name" value="HisKA"/>
    <property type="match status" value="1"/>
</dbReference>
<dbReference type="CDD" id="cd16922">
    <property type="entry name" value="HATPase_EvgS-ArcB-TorS-like"/>
    <property type="match status" value="1"/>
</dbReference>
<dbReference type="InterPro" id="IPR003661">
    <property type="entry name" value="HisK_dim/P_dom"/>
</dbReference>
<name>A0A841KU21_9FIRM</name>
<evidence type="ECO:0000256" key="2">
    <source>
        <dbReference type="ARBA" id="ARBA00012438"/>
    </source>
</evidence>
<gene>
    <name evidence="11" type="ORF">HNQ80_000512</name>
</gene>
<dbReference type="AlphaFoldDB" id="A0A841KU21"/>
<dbReference type="InterPro" id="IPR036097">
    <property type="entry name" value="HisK_dim/P_sf"/>
</dbReference>
<evidence type="ECO:0000256" key="6">
    <source>
        <dbReference type="ARBA" id="ARBA00022777"/>
    </source>
</evidence>
<dbReference type="Pfam" id="PF13426">
    <property type="entry name" value="PAS_9"/>
    <property type="match status" value="2"/>
</dbReference>
<dbReference type="PANTHER" id="PTHR43711:SF26">
    <property type="entry name" value="SENSOR HISTIDINE KINASE RCSC"/>
    <property type="match status" value="1"/>
</dbReference>
<protein>
    <recommendedName>
        <fullName evidence="2">histidine kinase</fullName>
        <ecNumber evidence="2">2.7.13.3</ecNumber>
    </recommendedName>
</protein>
<keyword evidence="3" id="KW-0597">Phosphoprotein</keyword>
<keyword evidence="4" id="KW-0808">Transferase</keyword>
<dbReference type="FunFam" id="3.30.565.10:FF:000037">
    <property type="entry name" value="Hybrid sensor histidine kinase/response regulator"/>
    <property type="match status" value="1"/>
</dbReference>
<evidence type="ECO:0000256" key="3">
    <source>
        <dbReference type="ARBA" id="ARBA00022553"/>
    </source>
</evidence>
<dbReference type="GO" id="GO:0000155">
    <property type="term" value="F:phosphorelay sensor kinase activity"/>
    <property type="evidence" value="ECO:0007669"/>
    <property type="project" value="InterPro"/>
</dbReference>
<dbReference type="SUPFAM" id="SSF55874">
    <property type="entry name" value="ATPase domain of HSP90 chaperone/DNA topoisomerase II/histidine kinase"/>
    <property type="match status" value="1"/>
</dbReference>
<dbReference type="EC" id="2.7.13.3" evidence="2"/>
<comment type="caution">
    <text evidence="11">The sequence shown here is derived from an EMBL/GenBank/DDBJ whole genome shotgun (WGS) entry which is preliminary data.</text>
</comment>
<keyword evidence="5" id="KW-0547">Nucleotide-binding</keyword>
<evidence type="ECO:0000256" key="5">
    <source>
        <dbReference type="ARBA" id="ARBA00022741"/>
    </source>
</evidence>
<evidence type="ECO:0000313" key="12">
    <source>
        <dbReference type="Proteomes" id="UP000579281"/>
    </source>
</evidence>
<feature type="coiled-coil region" evidence="9">
    <location>
        <begin position="220"/>
        <end position="254"/>
    </location>
</feature>
<dbReference type="SUPFAM" id="SSF55785">
    <property type="entry name" value="PYP-like sensor domain (PAS domain)"/>
    <property type="match status" value="1"/>
</dbReference>